<sequence>MKTEALKEQAKAAKPVKSLTVYPPNTPVRLVPRETRSDADRTFDFRALDFQITQLTKKVLVLQEQNKLFRVENAKVKQHYKELYDSIKITPKVLAYGMYAIDVEPIPPRLKNNRKVYLDYLKNLKESVATFREIVEEAKVKRPLDRSIASACLYTKHSRELLEYVIGTCPKDFNKRDTKQATTPLNRKKQVTFADQCETSNTNIQKHVVQQITHNTNVLVLPSTGVDSCTGASGSKPRSNNKKNKILPAKSVSKKTVEDRSRTNKSHLQKPNRVDFSISSKRTVINLTSDSVFKTCNKCFILANHDMCMIKYLNSVNAPSSAKNVVRKVKQVWKPKHVKQIHTMANERGLFCQLDKCRFVRSVCGCVSDWEMIWCSEGAVKVYEDEG</sequence>
<reference evidence="2" key="1">
    <citation type="journal article" date="2019" name="Sci. Rep.">
        <title>Draft genome of Tanacetum cinerariifolium, the natural source of mosquito coil.</title>
        <authorList>
            <person name="Yamashiro T."/>
            <person name="Shiraishi A."/>
            <person name="Satake H."/>
            <person name="Nakayama K."/>
        </authorList>
    </citation>
    <scope>NUCLEOTIDE SEQUENCE</scope>
</reference>
<protein>
    <submittedName>
        <fullName evidence="2">Uncharacterized protein</fullName>
    </submittedName>
</protein>
<gene>
    <name evidence="2" type="ORF">Tci_016374</name>
</gene>
<comment type="caution">
    <text evidence="2">The sequence shown here is derived from an EMBL/GenBank/DDBJ whole genome shotgun (WGS) entry which is preliminary data.</text>
</comment>
<organism evidence="2">
    <name type="scientific">Tanacetum cinerariifolium</name>
    <name type="common">Dalmatian daisy</name>
    <name type="synonym">Chrysanthemum cinerariifolium</name>
    <dbReference type="NCBI Taxonomy" id="118510"/>
    <lineage>
        <taxon>Eukaryota</taxon>
        <taxon>Viridiplantae</taxon>
        <taxon>Streptophyta</taxon>
        <taxon>Embryophyta</taxon>
        <taxon>Tracheophyta</taxon>
        <taxon>Spermatophyta</taxon>
        <taxon>Magnoliopsida</taxon>
        <taxon>eudicotyledons</taxon>
        <taxon>Gunneridae</taxon>
        <taxon>Pentapetalae</taxon>
        <taxon>asterids</taxon>
        <taxon>campanulids</taxon>
        <taxon>Asterales</taxon>
        <taxon>Asteraceae</taxon>
        <taxon>Asteroideae</taxon>
        <taxon>Anthemideae</taxon>
        <taxon>Anthemidinae</taxon>
        <taxon>Tanacetum</taxon>
    </lineage>
</organism>
<proteinExistence type="predicted"/>
<evidence type="ECO:0000313" key="2">
    <source>
        <dbReference type="EMBL" id="GEU44396.1"/>
    </source>
</evidence>
<accession>A0A6L2K4X1</accession>
<name>A0A6L2K4X1_TANCI</name>
<feature type="region of interest" description="Disordered" evidence="1">
    <location>
        <begin position="229"/>
        <end position="273"/>
    </location>
</feature>
<evidence type="ECO:0000256" key="1">
    <source>
        <dbReference type="SAM" id="MobiDB-lite"/>
    </source>
</evidence>
<dbReference type="EMBL" id="BKCJ010001840">
    <property type="protein sequence ID" value="GEU44396.1"/>
    <property type="molecule type" value="Genomic_DNA"/>
</dbReference>
<dbReference type="AlphaFoldDB" id="A0A6L2K4X1"/>
<feature type="compositionally biased region" description="Polar residues" evidence="1">
    <location>
        <begin position="229"/>
        <end position="238"/>
    </location>
</feature>